<reference evidence="5 6" key="2">
    <citation type="journal article" date="2018" name="Elife">
        <title>Firefly genomes illuminate parallel origins of bioluminescence in beetles.</title>
        <authorList>
            <person name="Fallon T.R."/>
            <person name="Lower S.E."/>
            <person name="Chang C.H."/>
            <person name="Bessho-Uehara M."/>
            <person name="Martin G.J."/>
            <person name="Bewick A.J."/>
            <person name="Behringer M."/>
            <person name="Debat H.J."/>
            <person name="Wong I."/>
            <person name="Day J.C."/>
            <person name="Suvorov A."/>
            <person name="Silva C.J."/>
            <person name="Stanger-Hall K.F."/>
            <person name="Hall D.W."/>
            <person name="Schmitz R.J."/>
            <person name="Nelson D.R."/>
            <person name="Lewis S.M."/>
            <person name="Shigenobu S."/>
            <person name="Bybee S.M."/>
            <person name="Larracuente A.M."/>
            <person name="Oba Y."/>
            <person name="Weng J.K."/>
        </authorList>
    </citation>
    <scope>NUCLEOTIDE SEQUENCE [LARGE SCALE GENOMIC DNA]</scope>
    <source>
        <strain evidence="5">1611_PpyrPB1</strain>
        <tissue evidence="5">Whole body</tissue>
    </source>
</reference>
<evidence type="ECO:0000313" key="5">
    <source>
        <dbReference type="EMBL" id="KAB0792511.1"/>
    </source>
</evidence>
<evidence type="ECO:0000256" key="1">
    <source>
        <dbReference type="ARBA" id="ARBA00005298"/>
    </source>
</evidence>
<evidence type="ECO:0000259" key="3">
    <source>
        <dbReference type="SMART" id="SM01017"/>
    </source>
</evidence>
<evidence type="ECO:0000313" key="6">
    <source>
        <dbReference type="Proteomes" id="UP000327044"/>
    </source>
</evidence>
<dbReference type="Gene3D" id="2.60.40.640">
    <property type="match status" value="2"/>
</dbReference>
<feature type="domain" description="Arrestin C-terminal-like" evidence="3">
    <location>
        <begin position="181"/>
        <end position="313"/>
    </location>
</feature>
<dbReference type="GO" id="GO:0015031">
    <property type="term" value="P:protein transport"/>
    <property type="evidence" value="ECO:0007669"/>
    <property type="project" value="TreeGrafter"/>
</dbReference>
<dbReference type="EMBL" id="VVIM01000010">
    <property type="protein sequence ID" value="KAB0792511.1"/>
    <property type="molecule type" value="Genomic_DNA"/>
</dbReference>
<dbReference type="InterPro" id="IPR011021">
    <property type="entry name" value="Arrestin-like_N"/>
</dbReference>
<dbReference type="EMBL" id="GEZM01081527">
    <property type="protein sequence ID" value="JAV61610.1"/>
    <property type="molecule type" value="Transcribed_RNA"/>
</dbReference>
<dbReference type="OrthoDB" id="2333384at2759"/>
<dbReference type="PANTHER" id="PTHR11188">
    <property type="entry name" value="ARRESTIN DOMAIN CONTAINING PROTEIN"/>
    <property type="match status" value="1"/>
</dbReference>
<dbReference type="InterPro" id="IPR014756">
    <property type="entry name" value="Ig_E-set"/>
</dbReference>
<dbReference type="InterPro" id="IPR011022">
    <property type="entry name" value="Arrestin_C-like"/>
</dbReference>
<dbReference type="AlphaFoldDB" id="A0A1Y1KN26"/>
<comment type="similarity">
    <text evidence="1">Belongs to the arrestin family.</text>
</comment>
<sequence length="317" mass="35820">MGDKCEVFLEKEEYAPGEIINGRVECNFASQNKVKGIRLKISGDAKVFWKISAFTYRRAQEVFFETDLDLLETDEMTFPPGTYTYPFTYTLPSTVPSSMMEGDPTYKKTVASYVVPFNLVDVYYGCVQYIIKVTIERSWSTNISIEKLFKVMSSLDLTTISGLEKSYELSIGKRPSSLFKDTGPITATIQMPRSGYVPGEKLPFSVYVKNASSIDIQYIQFKFVQGFVFHAEQSTKSIDTMMGEEFMLKESDVAVGNERSWKLELVVPSMFLGNYSHCSVIKNFWELRGEICLPFPNPAFNVSVPITVGSVALTKRP</sequence>
<dbReference type="Pfam" id="PF02752">
    <property type="entry name" value="Arrestin_C"/>
    <property type="match status" value="1"/>
</dbReference>
<reference evidence="4" key="1">
    <citation type="journal article" date="2016" name="Sci. Rep.">
        <title>Molecular characterization of firefly nuptial gifts: a multi-omics approach sheds light on postcopulatory sexual selection.</title>
        <authorList>
            <person name="Al-Wathiqui N."/>
            <person name="Fallon T.R."/>
            <person name="South A."/>
            <person name="Weng J.K."/>
            <person name="Lewis S.M."/>
        </authorList>
    </citation>
    <scope>NUCLEOTIDE SEQUENCE</scope>
</reference>
<dbReference type="Pfam" id="PF00339">
    <property type="entry name" value="Arrestin_N"/>
    <property type="match status" value="1"/>
</dbReference>
<dbReference type="PANTHER" id="PTHR11188:SF176">
    <property type="entry name" value="ARRESTIN DOMAIN-CONTAINING PROTEIN 1"/>
    <property type="match status" value="1"/>
</dbReference>
<keyword evidence="2" id="KW-0716">Sensory transduction</keyword>
<dbReference type="Proteomes" id="UP000327044">
    <property type="component" value="Unassembled WGS sequence"/>
</dbReference>
<dbReference type="SUPFAM" id="SSF81296">
    <property type="entry name" value="E set domains"/>
    <property type="match status" value="2"/>
</dbReference>
<organism evidence="4">
    <name type="scientific">Photinus pyralis</name>
    <name type="common">Common eastern firefly</name>
    <name type="synonym">Lampyris pyralis</name>
    <dbReference type="NCBI Taxonomy" id="7054"/>
    <lineage>
        <taxon>Eukaryota</taxon>
        <taxon>Metazoa</taxon>
        <taxon>Ecdysozoa</taxon>
        <taxon>Arthropoda</taxon>
        <taxon>Hexapoda</taxon>
        <taxon>Insecta</taxon>
        <taxon>Pterygota</taxon>
        <taxon>Neoptera</taxon>
        <taxon>Endopterygota</taxon>
        <taxon>Coleoptera</taxon>
        <taxon>Polyphaga</taxon>
        <taxon>Elateriformia</taxon>
        <taxon>Elateroidea</taxon>
        <taxon>Lampyridae</taxon>
        <taxon>Lampyrinae</taxon>
        <taxon>Photinus</taxon>
    </lineage>
</organism>
<keyword evidence="6" id="KW-1185">Reference proteome</keyword>
<reference evidence="5" key="3">
    <citation type="submission" date="2019-08" db="EMBL/GenBank/DDBJ databases">
        <authorList>
            <consortium name="Photinus pyralis genome working group"/>
            <person name="Fallon T.R."/>
            <person name="Sander Lower S.E."/>
            <person name="Weng J.-K."/>
        </authorList>
    </citation>
    <scope>NUCLEOTIDE SEQUENCE</scope>
    <source>
        <strain evidence="5">1611_PpyrPB1</strain>
        <tissue evidence="5">Whole body</tissue>
    </source>
</reference>
<accession>A0A1Y1KN26</accession>
<evidence type="ECO:0000256" key="2">
    <source>
        <dbReference type="ARBA" id="ARBA00022606"/>
    </source>
</evidence>
<dbReference type="InterPro" id="IPR014752">
    <property type="entry name" value="Arrestin-like_C"/>
</dbReference>
<evidence type="ECO:0000313" key="4">
    <source>
        <dbReference type="EMBL" id="JAV61610.1"/>
    </source>
</evidence>
<dbReference type="InParanoid" id="A0A1Y1KN26"/>
<dbReference type="GO" id="GO:0005737">
    <property type="term" value="C:cytoplasm"/>
    <property type="evidence" value="ECO:0007669"/>
    <property type="project" value="TreeGrafter"/>
</dbReference>
<proteinExistence type="inferred from homology"/>
<protein>
    <recommendedName>
        <fullName evidence="3">Arrestin C-terminal-like domain-containing protein</fullName>
    </recommendedName>
</protein>
<dbReference type="SMART" id="SM01017">
    <property type="entry name" value="Arrestin_C"/>
    <property type="match status" value="1"/>
</dbReference>
<name>A0A1Y1KN26_PHOPY</name>
<gene>
    <name evidence="5" type="ORF">PPYR_14470</name>
</gene>
<dbReference type="InterPro" id="IPR050357">
    <property type="entry name" value="Arrestin_domain-protein"/>
</dbReference>